<feature type="region of interest" description="Disordered" evidence="1">
    <location>
        <begin position="1"/>
        <end position="22"/>
    </location>
</feature>
<evidence type="ECO:0000256" key="1">
    <source>
        <dbReference type="SAM" id="MobiDB-lite"/>
    </source>
</evidence>
<name>A0A3S4ZUW3_9PLAT</name>
<accession>A0A3S4ZUW3</accession>
<evidence type="ECO:0000313" key="2">
    <source>
        <dbReference type="EMBL" id="VEL12603.1"/>
    </source>
</evidence>
<gene>
    <name evidence="2" type="ORF">PXEA_LOCUS6043</name>
</gene>
<proteinExistence type="predicted"/>
<organism evidence="2 3">
    <name type="scientific">Protopolystoma xenopodis</name>
    <dbReference type="NCBI Taxonomy" id="117903"/>
    <lineage>
        <taxon>Eukaryota</taxon>
        <taxon>Metazoa</taxon>
        <taxon>Spiralia</taxon>
        <taxon>Lophotrochozoa</taxon>
        <taxon>Platyhelminthes</taxon>
        <taxon>Monogenea</taxon>
        <taxon>Polyopisthocotylea</taxon>
        <taxon>Polystomatidea</taxon>
        <taxon>Polystomatidae</taxon>
        <taxon>Protopolystoma</taxon>
    </lineage>
</organism>
<feature type="region of interest" description="Disordered" evidence="1">
    <location>
        <begin position="145"/>
        <end position="200"/>
    </location>
</feature>
<protein>
    <submittedName>
        <fullName evidence="2">Uncharacterized protein</fullName>
    </submittedName>
</protein>
<reference evidence="2" key="1">
    <citation type="submission" date="2018-11" db="EMBL/GenBank/DDBJ databases">
        <authorList>
            <consortium name="Pathogen Informatics"/>
        </authorList>
    </citation>
    <scope>NUCLEOTIDE SEQUENCE</scope>
</reference>
<comment type="caution">
    <text evidence="2">The sequence shown here is derived from an EMBL/GenBank/DDBJ whole genome shotgun (WGS) entry which is preliminary data.</text>
</comment>
<keyword evidence="3" id="KW-1185">Reference proteome</keyword>
<dbReference type="AlphaFoldDB" id="A0A3S4ZUW3"/>
<dbReference type="Proteomes" id="UP000784294">
    <property type="component" value="Unassembled WGS sequence"/>
</dbReference>
<dbReference type="EMBL" id="CAAALY010015259">
    <property type="protein sequence ID" value="VEL12603.1"/>
    <property type="molecule type" value="Genomic_DNA"/>
</dbReference>
<sequence length="200" mass="20597">MLPDTTGLVAPTHYSRQQKQHQVPFSRQHLSVSASPSSSTSASVMVGLISASPEATTAGRPQIVESTMGLTAAAAASGVPQRVRGAPVHRAHSDVSPVLLAGARAQNTGKTLAACLNVGPVKSPAATEGGAGAGLPEVTGLDNWSAGEHELEPPGSKNRPILSASPSEERGGVKMTRGLVQQQQQPSRQTPQMGNYSVRI</sequence>
<feature type="compositionally biased region" description="Low complexity" evidence="1">
    <location>
        <begin position="181"/>
        <end position="192"/>
    </location>
</feature>
<evidence type="ECO:0000313" key="3">
    <source>
        <dbReference type="Proteomes" id="UP000784294"/>
    </source>
</evidence>